<reference evidence="1 2" key="1">
    <citation type="journal article" date="2021" name="Plant Biotechnol. J.">
        <title>Multi-omics assisted identification of the key and species-specific regulatory components of drought-tolerant mechanisms in Gossypium stocksii.</title>
        <authorList>
            <person name="Yu D."/>
            <person name="Ke L."/>
            <person name="Zhang D."/>
            <person name="Wu Y."/>
            <person name="Sun Y."/>
            <person name="Mei J."/>
            <person name="Sun J."/>
            <person name="Sun Y."/>
        </authorList>
    </citation>
    <scope>NUCLEOTIDE SEQUENCE [LARGE SCALE GENOMIC DNA]</scope>
    <source>
        <strain evidence="2">cv. E1</strain>
        <tissue evidence="1">Leaf</tissue>
    </source>
</reference>
<accession>A0A9D3ZFZ2</accession>
<organism evidence="1 2">
    <name type="scientific">Gossypium stocksii</name>
    <dbReference type="NCBI Taxonomy" id="47602"/>
    <lineage>
        <taxon>Eukaryota</taxon>
        <taxon>Viridiplantae</taxon>
        <taxon>Streptophyta</taxon>
        <taxon>Embryophyta</taxon>
        <taxon>Tracheophyta</taxon>
        <taxon>Spermatophyta</taxon>
        <taxon>Magnoliopsida</taxon>
        <taxon>eudicotyledons</taxon>
        <taxon>Gunneridae</taxon>
        <taxon>Pentapetalae</taxon>
        <taxon>rosids</taxon>
        <taxon>malvids</taxon>
        <taxon>Malvales</taxon>
        <taxon>Malvaceae</taxon>
        <taxon>Malvoideae</taxon>
        <taxon>Gossypium</taxon>
    </lineage>
</organism>
<comment type="caution">
    <text evidence="1">The sequence shown here is derived from an EMBL/GenBank/DDBJ whole genome shotgun (WGS) entry which is preliminary data.</text>
</comment>
<name>A0A9D3ZFZ2_9ROSI</name>
<dbReference type="AlphaFoldDB" id="A0A9D3ZFZ2"/>
<gene>
    <name evidence="1" type="ORF">J1N35_043937</name>
</gene>
<evidence type="ECO:0000313" key="2">
    <source>
        <dbReference type="Proteomes" id="UP000828251"/>
    </source>
</evidence>
<proteinExistence type="predicted"/>
<keyword evidence="2" id="KW-1185">Reference proteome</keyword>
<protein>
    <submittedName>
        <fullName evidence="1">Uncharacterized protein</fullName>
    </submittedName>
</protein>
<dbReference type="Proteomes" id="UP000828251">
    <property type="component" value="Unassembled WGS sequence"/>
</dbReference>
<evidence type="ECO:0000313" key="1">
    <source>
        <dbReference type="EMBL" id="KAH1031763.1"/>
    </source>
</evidence>
<sequence length="130" mass="15170">METINSRMRVRTVHGPLQRNLDFGVLPSMGIVLRHSHRKRSHTHNFIDSVDLDKLQNIDMENVTKYLTQGRGSWNYRLDTGLQTNFNKAIMFPIAKMWMQFIGTKIAPILNVSNINVFQVVLLYDNLQRK</sequence>
<dbReference type="OrthoDB" id="10492531at2759"/>
<dbReference type="EMBL" id="JAIQCV010000013">
    <property type="protein sequence ID" value="KAH1031763.1"/>
    <property type="molecule type" value="Genomic_DNA"/>
</dbReference>